<dbReference type="GO" id="GO:0003941">
    <property type="term" value="F:L-serine ammonia-lyase activity"/>
    <property type="evidence" value="ECO:0007669"/>
    <property type="project" value="TreeGrafter"/>
</dbReference>
<dbReference type="InterPro" id="IPR014333">
    <property type="entry name" value="Ectoine_EutB"/>
</dbReference>
<comment type="similarity">
    <text evidence="2">Belongs to the serine/threonine dehydratase family.</text>
</comment>
<keyword evidence="3" id="KW-0663">Pyridoxal phosphate</keyword>
<dbReference type="OrthoDB" id="9811476at2"/>
<accession>A0A1I6L5G9</accession>
<evidence type="ECO:0000256" key="4">
    <source>
        <dbReference type="ARBA" id="ARBA00023239"/>
    </source>
</evidence>
<reference evidence="6 7" key="1">
    <citation type="submission" date="2016-10" db="EMBL/GenBank/DDBJ databases">
        <authorList>
            <person name="de Groot N.N."/>
        </authorList>
    </citation>
    <scope>NUCLEOTIDE SEQUENCE [LARGE SCALE GENOMIC DNA]</scope>
    <source>
        <strain evidence="6 7">DSM 29433</strain>
    </source>
</reference>
<dbReference type="PANTHER" id="PTHR48078:SF6">
    <property type="entry name" value="L-THREONINE DEHYDRATASE CATABOLIC TDCB"/>
    <property type="match status" value="1"/>
</dbReference>
<organism evidence="6 7">
    <name type="scientific">Yoonia litorea</name>
    <dbReference type="NCBI Taxonomy" id="1123755"/>
    <lineage>
        <taxon>Bacteria</taxon>
        <taxon>Pseudomonadati</taxon>
        <taxon>Pseudomonadota</taxon>
        <taxon>Alphaproteobacteria</taxon>
        <taxon>Rhodobacterales</taxon>
        <taxon>Paracoccaceae</taxon>
        <taxon>Yoonia</taxon>
    </lineage>
</organism>
<evidence type="ECO:0000313" key="6">
    <source>
        <dbReference type="EMBL" id="SFR98725.1"/>
    </source>
</evidence>
<gene>
    <name evidence="6" type="ORF">SAMN05444714_0212</name>
</gene>
<dbReference type="InterPro" id="IPR001926">
    <property type="entry name" value="TrpB-like_PALP"/>
</dbReference>
<feature type="domain" description="Tryptophan synthase beta chain-like PALP" evidence="5">
    <location>
        <begin position="24"/>
        <end position="308"/>
    </location>
</feature>
<sequence>MSATLSFGIKDIWAAQKRIKGVADNTPMIPSPYMSHVAGHDFLMKMEIMQPIGAFKLRGAMSAVMALPDHVTGVTCCSTGNHGRGVAYAAKRRGIRAVICMSELVPQAKVDGIRALGADVRIIGRSQDDAMAESKRLCDAEGLVEISPFDDPHVIAGQGTIGREMLAQRPDLQTLLVPLSGGGLAAGVAVAAKSVKPDIRVIGVSMDRGAAMHASIKAGHPVEVPEYASLADSLGGGIGLSNQLSFPLCRDLLDETLLVTEDEIRDAMQVMFFEDRIVAEGACVVGHAAMLSGKLPQITGPVATIITGRNLDMAQFLAVVTGEDVRLGDLLLKGKCYGA</sequence>
<keyword evidence="4" id="KW-0456">Lyase</keyword>
<dbReference type="GO" id="GO:0004794">
    <property type="term" value="F:threonine deaminase activity"/>
    <property type="evidence" value="ECO:0007669"/>
    <property type="project" value="TreeGrafter"/>
</dbReference>
<dbReference type="CDD" id="cd01562">
    <property type="entry name" value="Thr-dehyd"/>
    <property type="match status" value="1"/>
</dbReference>
<evidence type="ECO:0000256" key="3">
    <source>
        <dbReference type="ARBA" id="ARBA00022898"/>
    </source>
</evidence>
<dbReference type="Gene3D" id="3.40.50.1100">
    <property type="match status" value="2"/>
</dbReference>
<dbReference type="InterPro" id="IPR050147">
    <property type="entry name" value="Ser/Thr_Dehydratase"/>
</dbReference>
<dbReference type="FunFam" id="3.40.50.1100:FF:000005">
    <property type="entry name" value="Threonine dehydratase catabolic"/>
    <property type="match status" value="1"/>
</dbReference>
<comment type="cofactor">
    <cofactor evidence="1">
        <name>pyridoxal 5'-phosphate</name>
        <dbReference type="ChEBI" id="CHEBI:597326"/>
    </cofactor>
</comment>
<proteinExistence type="inferred from homology"/>
<dbReference type="InterPro" id="IPR036052">
    <property type="entry name" value="TrpB-like_PALP_sf"/>
</dbReference>
<dbReference type="GO" id="GO:0006565">
    <property type="term" value="P:L-serine catabolic process"/>
    <property type="evidence" value="ECO:0007669"/>
    <property type="project" value="TreeGrafter"/>
</dbReference>
<keyword evidence="7" id="KW-1185">Reference proteome</keyword>
<dbReference type="SUPFAM" id="SSF53686">
    <property type="entry name" value="Tryptophan synthase beta subunit-like PLP-dependent enzymes"/>
    <property type="match status" value="1"/>
</dbReference>
<dbReference type="AlphaFoldDB" id="A0A1I6L5G9"/>
<protein>
    <submittedName>
        <fullName evidence="6">Threonine dehydratase</fullName>
    </submittedName>
</protein>
<dbReference type="Pfam" id="PF00291">
    <property type="entry name" value="PALP"/>
    <property type="match status" value="1"/>
</dbReference>
<dbReference type="NCBIfam" id="TIGR02991">
    <property type="entry name" value="ectoine_eutB"/>
    <property type="match status" value="1"/>
</dbReference>
<dbReference type="Proteomes" id="UP000198926">
    <property type="component" value="Unassembled WGS sequence"/>
</dbReference>
<dbReference type="GO" id="GO:0009097">
    <property type="term" value="P:isoleucine biosynthetic process"/>
    <property type="evidence" value="ECO:0007669"/>
    <property type="project" value="TreeGrafter"/>
</dbReference>
<evidence type="ECO:0000256" key="1">
    <source>
        <dbReference type="ARBA" id="ARBA00001933"/>
    </source>
</evidence>
<dbReference type="STRING" id="1123755.SAMN05444714_0212"/>
<evidence type="ECO:0000259" key="5">
    <source>
        <dbReference type="Pfam" id="PF00291"/>
    </source>
</evidence>
<dbReference type="NCBIfam" id="NF005680">
    <property type="entry name" value="PRK07476.1"/>
    <property type="match status" value="1"/>
</dbReference>
<dbReference type="GO" id="GO:0006567">
    <property type="term" value="P:L-threonine catabolic process"/>
    <property type="evidence" value="ECO:0007669"/>
    <property type="project" value="TreeGrafter"/>
</dbReference>
<dbReference type="EMBL" id="FOZM01000001">
    <property type="protein sequence ID" value="SFR98725.1"/>
    <property type="molecule type" value="Genomic_DNA"/>
</dbReference>
<dbReference type="PANTHER" id="PTHR48078">
    <property type="entry name" value="THREONINE DEHYDRATASE, MITOCHONDRIAL-RELATED"/>
    <property type="match status" value="1"/>
</dbReference>
<name>A0A1I6L5G9_9RHOB</name>
<evidence type="ECO:0000313" key="7">
    <source>
        <dbReference type="Proteomes" id="UP000198926"/>
    </source>
</evidence>
<evidence type="ECO:0000256" key="2">
    <source>
        <dbReference type="ARBA" id="ARBA00010869"/>
    </source>
</evidence>